<evidence type="ECO:0000313" key="4">
    <source>
        <dbReference type="Proteomes" id="UP000489600"/>
    </source>
</evidence>
<sequence>MLLLFTCGLSHLNTAATYINVAMMEGDESDETRDEPDYDGDGDDYREKDDKRESRDDESGKSRDDELGESRDDESREDFDDIREEGQTKGNTKRNEVWWDYECAGVPKVLDRYLSTLPYEKTAYEVYDRFVRKLKDKGFTGETRIRIVVGYSGTPVKPYLKNNNQCFDYYHATDEKRLEQKEERYHDDNIMIVTGDGDFGDILRDLRNEGITTMVAYRRDPNVTSQHDVTKCVEYSWEWLEFLELAYCTKFVQA</sequence>
<dbReference type="Proteomes" id="UP000489600">
    <property type="component" value="Unassembled WGS sequence"/>
</dbReference>
<evidence type="ECO:0000256" key="1">
    <source>
        <dbReference type="SAM" id="MobiDB-lite"/>
    </source>
</evidence>
<keyword evidence="4" id="KW-1185">Reference proteome</keyword>
<feature type="signal peptide" evidence="2">
    <location>
        <begin position="1"/>
        <end position="15"/>
    </location>
</feature>
<reference evidence="3" key="1">
    <citation type="submission" date="2019-07" db="EMBL/GenBank/DDBJ databases">
        <authorList>
            <person name="Dittberner H."/>
        </authorList>
    </citation>
    <scope>NUCLEOTIDE SEQUENCE [LARGE SCALE GENOMIC DNA]</scope>
</reference>
<dbReference type="EMBL" id="CABITT030000008">
    <property type="protein sequence ID" value="VVB17851.1"/>
    <property type="molecule type" value="Genomic_DNA"/>
</dbReference>
<gene>
    <name evidence="3" type="ORF">ANE_LOCUS28295</name>
</gene>
<feature type="compositionally biased region" description="Basic and acidic residues" evidence="1">
    <location>
        <begin position="43"/>
        <end position="74"/>
    </location>
</feature>
<proteinExistence type="predicted"/>
<feature type="chain" id="PRO_5021991577" evidence="2">
    <location>
        <begin position="16"/>
        <end position="254"/>
    </location>
</feature>
<accession>A0A565CWE7</accession>
<dbReference type="OrthoDB" id="549353at2759"/>
<name>A0A565CWE7_9BRAS</name>
<dbReference type="AlphaFoldDB" id="A0A565CWE7"/>
<feature type="compositionally biased region" description="Acidic residues" evidence="1">
    <location>
        <begin position="25"/>
        <end position="42"/>
    </location>
</feature>
<feature type="region of interest" description="Disordered" evidence="1">
    <location>
        <begin position="25"/>
        <end position="88"/>
    </location>
</feature>
<evidence type="ECO:0000256" key="2">
    <source>
        <dbReference type="SAM" id="SignalP"/>
    </source>
</evidence>
<organism evidence="3 4">
    <name type="scientific">Arabis nemorensis</name>
    <dbReference type="NCBI Taxonomy" id="586526"/>
    <lineage>
        <taxon>Eukaryota</taxon>
        <taxon>Viridiplantae</taxon>
        <taxon>Streptophyta</taxon>
        <taxon>Embryophyta</taxon>
        <taxon>Tracheophyta</taxon>
        <taxon>Spermatophyta</taxon>
        <taxon>Magnoliopsida</taxon>
        <taxon>eudicotyledons</taxon>
        <taxon>Gunneridae</taxon>
        <taxon>Pentapetalae</taxon>
        <taxon>rosids</taxon>
        <taxon>malvids</taxon>
        <taxon>Brassicales</taxon>
        <taxon>Brassicaceae</taxon>
        <taxon>Arabideae</taxon>
        <taxon>Arabis</taxon>
    </lineage>
</organism>
<evidence type="ECO:0000313" key="3">
    <source>
        <dbReference type="EMBL" id="VVB17851.1"/>
    </source>
</evidence>
<comment type="caution">
    <text evidence="3">The sequence shown here is derived from an EMBL/GenBank/DDBJ whole genome shotgun (WGS) entry which is preliminary data.</text>
</comment>
<protein>
    <submittedName>
        <fullName evidence="3">Uncharacterized protein</fullName>
    </submittedName>
</protein>
<keyword evidence="2" id="KW-0732">Signal</keyword>